<feature type="non-terminal residue" evidence="1">
    <location>
        <position position="130"/>
    </location>
</feature>
<dbReference type="AlphaFoldDB" id="A0A6G0XKB4"/>
<gene>
    <name evidence="1" type="ORF">FWK35_00025503</name>
</gene>
<evidence type="ECO:0000313" key="1">
    <source>
        <dbReference type="EMBL" id="KAF0740837.1"/>
    </source>
</evidence>
<organism evidence="1 2">
    <name type="scientific">Aphis craccivora</name>
    <name type="common">Cowpea aphid</name>
    <dbReference type="NCBI Taxonomy" id="307492"/>
    <lineage>
        <taxon>Eukaryota</taxon>
        <taxon>Metazoa</taxon>
        <taxon>Ecdysozoa</taxon>
        <taxon>Arthropoda</taxon>
        <taxon>Hexapoda</taxon>
        <taxon>Insecta</taxon>
        <taxon>Pterygota</taxon>
        <taxon>Neoptera</taxon>
        <taxon>Paraneoptera</taxon>
        <taxon>Hemiptera</taxon>
        <taxon>Sternorrhyncha</taxon>
        <taxon>Aphidomorpha</taxon>
        <taxon>Aphidoidea</taxon>
        <taxon>Aphididae</taxon>
        <taxon>Aphidini</taxon>
        <taxon>Aphis</taxon>
        <taxon>Aphis</taxon>
    </lineage>
</organism>
<proteinExistence type="predicted"/>
<accession>A0A6G0XKB4</accession>
<reference evidence="1 2" key="1">
    <citation type="submission" date="2019-08" db="EMBL/GenBank/DDBJ databases">
        <title>Whole genome of Aphis craccivora.</title>
        <authorList>
            <person name="Voronova N.V."/>
            <person name="Shulinski R.S."/>
            <person name="Bandarenka Y.V."/>
            <person name="Zhorov D.G."/>
            <person name="Warner D."/>
        </authorList>
    </citation>
    <scope>NUCLEOTIDE SEQUENCE [LARGE SCALE GENOMIC DNA]</scope>
    <source>
        <strain evidence="1">180601</strain>
        <tissue evidence="1">Whole Body</tissue>
    </source>
</reference>
<comment type="caution">
    <text evidence="1">The sequence shown here is derived from an EMBL/GenBank/DDBJ whole genome shotgun (WGS) entry which is preliminary data.</text>
</comment>
<evidence type="ECO:0000313" key="2">
    <source>
        <dbReference type="Proteomes" id="UP000478052"/>
    </source>
</evidence>
<dbReference type="EMBL" id="VUJU01007757">
    <property type="protein sequence ID" value="KAF0740837.1"/>
    <property type="molecule type" value="Genomic_DNA"/>
</dbReference>
<name>A0A6G0XKB4_APHCR</name>
<sequence length="130" mass="15349">IGTFVYQPNETSDIVLISTKKIIKENINEDFRKRKNRELQVMFNENNIVETIKKGKLHMREVGTPTKHAMRSQNSLLITLLEQSQIGKIPLERPKLRWKHIVKKDVRELRGGVNWKDLEMNRDDWSRVGN</sequence>
<protein>
    <submittedName>
        <fullName evidence="1">Uncharacterized protein</fullName>
    </submittedName>
</protein>
<dbReference type="OrthoDB" id="425681at2759"/>
<dbReference type="Proteomes" id="UP000478052">
    <property type="component" value="Unassembled WGS sequence"/>
</dbReference>
<feature type="non-terminal residue" evidence="1">
    <location>
        <position position="1"/>
    </location>
</feature>
<keyword evidence="2" id="KW-1185">Reference proteome</keyword>